<accession>A0ABD5X9B3</accession>
<organism evidence="1 2">
    <name type="scientific">Halovenus rubra</name>
    <dbReference type="NCBI Taxonomy" id="869890"/>
    <lineage>
        <taxon>Archaea</taxon>
        <taxon>Methanobacteriati</taxon>
        <taxon>Methanobacteriota</taxon>
        <taxon>Stenosarchaea group</taxon>
        <taxon>Halobacteria</taxon>
        <taxon>Halobacteriales</taxon>
        <taxon>Haloarculaceae</taxon>
        <taxon>Halovenus</taxon>
    </lineage>
</organism>
<proteinExistence type="predicted"/>
<reference evidence="1 2" key="1">
    <citation type="journal article" date="2014" name="Int. J. Syst. Evol. Microbiol.">
        <title>Complete genome sequence of Corynebacterium casei LMG S-19264T (=DSM 44701T), isolated from a smear-ripened cheese.</title>
        <authorList>
            <consortium name="US DOE Joint Genome Institute (JGI-PGF)"/>
            <person name="Walter F."/>
            <person name="Albersmeier A."/>
            <person name="Kalinowski J."/>
            <person name="Ruckert C."/>
        </authorList>
    </citation>
    <scope>NUCLEOTIDE SEQUENCE [LARGE SCALE GENOMIC DNA]</scope>
    <source>
        <strain evidence="1 2">CGMCC 4.7215</strain>
    </source>
</reference>
<evidence type="ECO:0000313" key="1">
    <source>
        <dbReference type="EMBL" id="MFC7127726.1"/>
    </source>
</evidence>
<name>A0ABD5X9B3_9EURY</name>
<sequence length="196" mass="21187">MVSSSESIFCTTVPASPDLTSRVDDGTPVPLGDIPAGQFVRGLFAHVAITHGLEDVVLQRLVVGFPDRRIQIEARTSLGRADARSSGNRTVGVQRSLDDCRIPSFCEVSSNAALLGFREAVDSVDLIRVELFEPAGDTVPLDGRLGYFGAGPDSTLAQVGAAFERAKQFCLARTQRQTPGWLFPREQSVRAKIEKN</sequence>
<dbReference type="EMBL" id="JBHSZQ010000052">
    <property type="protein sequence ID" value="MFC7127726.1"/>
    <property type="molecule type" value="Genomic_DNA"/>
</dbReference>
<dbReference type="AlphaFoldDB" id="A0ABD5X9B3"/>
<dbReference type="RefSeq" id="WP_267636818.1">
    <property type="nucleotide sequence ID" value="NZ_JAODIY010000006.1"/>
</dbReference>
<gene>
    <name evidence="1" type="ORF">ACFQJ7_17155</name>
</gene>
<dbReference type="Proteomes" id="UP001596414">
    <property type="component" value="Unassembled WGS sequence"/>
</dbReference>
<protein>
    <submittedName>
        <fullName evidence="1">Uncharacterized protein</fullName>
    </submittedName>
</protein>
<evidence type="ECO:0000313" key="2">
    <source>
        <dbReference type="Proteomes" id="UP001596414"/>
    </source>
</evidence>
<comment type="caution">
    <text evidence="1">The sequence shown here is derived from an EMBL/GenBank/DDBJ whole genome shotgun (WGS) entry which is preliminary data.</text>
</comment>